<dbReference type="Gene3D" id="3.40.50.450">
    <property type="match status" value="1"/>
</dbReference>
<dbReference type="RefSeq" id="WP_345370013.1">
    <property type="nucleotide sequence ID" value="NZ_BAABJX010000020.1"/>
</dbReference>
<evidence type="ECO:0000313" key="2">
    <source>
        <dbReference type="Proteomes" id="UP001500298"/>
    </source>
</evidence>
<gene>
    <name evidence="1" type="ORF">GCM10023331_11740</name>
</gene>
<dbReference type="Proteomes" id="UP001500298">
    <property type="component" value="Unassembled WGS sequence"/>
</dbReference>
<comment type="caution">
    <text evidence="1">The sequence shown here is derived from an EMBL/GenBank/DDBJ whole genome shotgun (WGS) entry which is preliminary data.</text>
</comment>
<keyword evidence="2" id="KW-1185">Reference proteome</keyword>
<evidence type="ECO:0000313" key="1">
    <source>
        <dbReference type="EMBL" id="GAA4828369.1"/>
    </source>
</evidence>
<accession>A0ABP9DB74</accession>
<proteinExistence type="predicted"/>
<name>A0ABP9DB74_9BACT</name>
<dbReference type="EMBL" id="BAABJX010000020">
    <property type="protein sequence ID" value="GAA4828369.1"/>
    <property type="molecule type" value="Genomic_DNA"/>
</dbReference>
<dbReference type="InterPro" id="IPR039470">
    <property type="entry name" value="Nuc_deoxyri_tr2"/>
</dbReference>
<sequence>MKVFLGGTVNGSVWRDLFIPMLKIDYFNPVVDDWDEAAYQRELFERENCDYCLYVITPKAEGFYSIAELVDDSNKRPEKTLFIPLNNDGNQWFSEHQVKSLKKIIAMVKKNGAKVFSNMEEAASFLNQEVNV</sequence>
<dbReference type="Pfam" id="PF15891">
    <property type="entry name" value="Nuc_deoxyri_tr2"/>
    <property type="match status" value="1"/>
</dbReference>
<reference evidence="2" key="1">
    <citation type="journal article" date="2019" name="Int. J. Syst. Evol. Microbiol.">
        <title>The Global Catalogue of Microorganisms (GCM) 10K type strain sequencing project: providing services to taxonomists for standard genome sequencing and annotation.</title>
        <authorList>
            <consortium name="The Broad Institute Genomics Platform"/>
            <consortium name="The Broad Institute Genome Sequencing Center for Infectious Disease"/>
            <person name="Wu L."/>
            <person name="Ma J."/>
        </authorList>
    </citation>
    <scope>NUCLEOTIDE SEQUENCE [LARGE SCALE GENOMIC DNA]</scope>
    <source>
        <strain evidence="2">JCM 18326</strain>
    </source>
</reference>
<organism evidence="1 2">
    <name type="scientific">Algivirga pacifica</name>
    <dbReference type="NCBI Taxonomy" id="1162670"/>
    <lineage>
        <taxon>Bacteria</taxon>
        <taxon>Pseudomonadati</taxon>
        <taxon>Bacteroidota</taxon>
        <taxon>Cytophagia</taxon>
        <taxon>Cytophagales</taxon>
        <taxon>Flammeovirgaceae</taxon>
        <taxon>Algivirga</taxon>
    </lineage>
</organism>
<protein>
    <submittedName>
        <fullName evidence="1">Uncharacterized protein</fullName>
    </submittedName>
</protein>